<sequence>MEEEEEEDKRMKKPKFNYILCHMDVVVTVLCRTQELVEGRVRGSVWRNIVKVGRSLDELGISFSDSFRWKLGSGESIRFWEDNWSSARKLRERFRRLYLLESVHSGKGALQGGVWTWTWEWRRDLRGRELGELEALYSELRGVLPRLGVRDKSVWKLDEINGFSVSKLRNLLEETRASLVNVVETSWLKAVPTKVNVFIWRLRFGRLPTWAVLDEMGVEVNSMLCPRCGEEVETVNHALFSCVKVRRFWKQVDRWWVIELQDLSTLTDLISAGAQRGNNSFGRARWEATIWSFLYFIWEDRNKLVFHSGKIPLTERLAFEWIMSRDSSFKLDMEAWLMDPFGH</sequence>
<dbReference type="PANTHER" id="PTHR36617">
    <property type="entry name" value="PROTEIN, PUTATIVE-RELATED"/>
    <property type="match status" value="1"/>
</dbReference>
<protein>
    <recommendedName>
        <fullName evidence="1">Reverse transcriptase zinc-binding domain-containing protein</fullName>
    </recommendedName>
</protein>
<dbReference type="AlphaFoldDB" id="A0AA38S998"/>
<keyword evidence="3" id="KW-1185">Reference proteome</keyword>
<dbReference type="PANTHER" id="PTHR36617:SF16">
    <property type="entry name" value="OS04G0516500 PROTEIN"/>
    <property type="match status" value="1"/>
</dbReference>
<comment type="caution">
    <text evidence="2">The sequence shown here is derived from an EMBL/GenBank/DDBJ whole genome shotgun (WGS) entry which is preliminary data.</text>
</comment>
<dbReference type="Proteomes" id="UP001172457">
    <property type="component" value="Chromosome 8"/>
</dbReference>
<name>A0AA38S998_9ASTR</name>
<reference evidence="2" key="1">
    <citation type="submission" date="2023-03" db="EMBL/GenBank/DDBJ databases">
        <title>Chromosome-scale reference genome and RAD-based genetic map of yellow starthistle (Centaurea solstitialis) reveal putative structural variation and QTLs associated with invader traits.</title>
        <authorList>
            <person name="Reatini B."/>
            <person name="Cang F.A."/>
            <person name="Jiang Q."/>
            <person name="Mckibben M.T.W."/>
            <person name="Barker M.S."/>
            <person name="Rieseberg L.H."/>
            <person name="Dlugosch K.M."/>
        </authorList>
    </citation>
    <scope>NUCLEOTIDE SEQUENCE</scope>
    <source>
        <strain evidence="2">CAN-66</strain>
        <tissue evidence="2">Leaf</tissue>
    </source>
</reference>
<dbReference type="Pfam" id="PF13966">
    <property type="entry name" value="zf-RVT"/>
    <property type="match status" value="1"/>
</dbReference>
<dbReference type="EMBL" id="JARYMX010000008">
    <property type="protein sequence ID" value="KAJ9538859.1"/>
    <property type="molecule type" value="Genomic_DNA"/>
</dbReference>
<proteinExistence type="predicted"/>
<evidence type="ECO:0000313" key="3">
    <source>
        <dbReference type="Proteomes" id="UP001172457"/>
    </source>
</evidence>
<organism evidence="2 3">
    <name type="scientific">Centaurea solstitialis</name>
    <name type="common">yellow star-thistle</name>
    <dbReference type="NCBI Taxonomy" id="347529"/>
    <lineage>
        <taxon>Eukaryota</taxon>
        <taxon>Viridiplantae</taxon>
        <taxon>Streptophyta</taxon>
        <taxon>Embryophyta</taxon>
        <taxon>Tracheophyta</taxon>
        <taxon>Spermatophyta</taxon>
        <taxon>Magnoliopsida</taxon>
        <taxon>eudicotyledons</taxon>
        <taxon>Gunneridae</taxon>
        <taxon>Pentapetalae</taxon>
        <taxon>asterids</taxon>
        <taxon>campanulids</taxon>
        <taxon>Asterales</taxon>
        <taxon>Asteraceae</taxon>
        <taxon>Carduoideae</taxon>
        <taxon>Cardueae</taxon>
        <taxon>Centaureinae</taxon>
        <taxon>Centaurea</taxon>
    </lineage>
</organism>
<gene>
    <name evidence="2" type="ORF">OSB04_031592</name>
</gene>
<accession>A0AA38S998</accession>
<feature type="domain" description="Reverse transcriptase zinc-binding" evidence="1">
    <location>
        <begin position="163"/>
        <end position="249"/>
    </location>
</feature>
<evidence type="ECO:0000313" key="2">
    <source>
        <dbReference type="EMBL" id="KAJ9538859.1"/>
    </source>
</evidence>
<evidence type="ECO:0000259" key="1">
    <source>
        <dbReference type="Pfam" id="PF13966"/>
    </source>
</evidence>
<dbReference type="InterPro" id="IPR026960">
    <property type="entry name" value="RVT-Znf"/>
</dbReference>